<accession>A0A6N2Y200</accession>
<dbReference type="RefSeq" id="WP_008791246.1">
    <property type="nucleotide sequence ID" value="NZ_CACRTL010000008.1"/>
</dbReference>
<gene>
    <name evidence="1" type="ORF">CRLFYP8_01273</name>
</gene>
<evidence type="ECO:0008006" key="2">
    <source>
        <dbReference type="Google" id="ProtNLM"/>
    </source>
</evidence>
<evidence type="ECO:0000313" key="1">
    <source>
        <dbReference type="EMBL" id="VYT59760.1"/>
    </source>
</evidence>
<dbReference type="EMBL" id="CACRTL010000008">
    <property type="protein sequence ID" value="VYT59760.1"/>
    <property type="molecule type" value="Genomic_DNA"/>
</dbReference>
<dbReference type="AlphaFoldDB" id="A0A6N2Y200"/>
<proteinExistence type="predicted"/>
<name>A0A6N2Y200_9FIRM</name>
<organism evidence="1">
    <name type="scientific">Thomasclavelia ramosa</name>
    <dbReference type="NCBI Taxonomy" id="1547"/>
    <lineage>
        <taxon>Bacteria</taxon>
        <taxon>Bacillati</taxon>
        <taxon>Bacillota</taxon>
        <taxon>Erysipelotrichia</taxon>
        <taxon>Erysipelotrichales</taxon>
        <taxon>Coprobacillaceae</taxon>
        <taxon>Thomasclavelia</taxon>
    </lineage>
</organism>
<reference evidence="1" key="1">
    <citation type="submission" date="2019-11" db="EMBL/GenBank/DDBJ databases">
        <authorList>
            <person name="Feng L."/>
        </authorList>
    </citation>
    <scope>NUCLEOTIDE SEQUENCE</scope>
    <source>
        <strain evidence="1">CramosumLFYP8</strain>
    </source>
</reference>
<sequence length="56" mass="6459">MEVTEYTKDLYILDDGQVREFLTIGRNEAILIDTGFPETKIINEVQKLTSFPLKVL</sequence>
<protein>
    <recommendedName>
        <fullName evidence="2">MBL fold metallo-hydrolase</fullName>
    </recommendedName>
</protein>